<dbReference type="Pfam" id="PF02518">
    <property type="entry name" value="HATPase_c"/>
    <property type="match status" value="1"/>
</dbReference>
<feature type="modified residue" description="4-aspartylphosphate" evidence="4">
    <location>
        <position position="57"/>
    </location>
</feature>
<dbReference type="InterPro" id="IPR013655">
    <property type="entry name" value="PAS_fold_3"/>
</dbReference>
<protein>
    <recommendedName>
        <fullName evidence="2">histidine kinase</fullName>
        <ecNumber evidence="2">2.7.13.3</ecNumber>
    </recommendedName>
</protein>
<dbReference type="InterPro" id="IPR035965">
    <property type="entry name" value="PAS-like_dom_sf"/>
</dbReference>
<dbReference type="InterPro" id="IPR001610">
    <property type="entry name" value="PAC"/>
</dbReference>
<dbReference type="SUPFAM" id="SSF47384">
    <property type="entry name" value="Homodimeric domain of signal transducing histidine kinase"/>
    <property type="match status" value="1"/>
</dbReference>
<accession>A0ABT5K4Q3</accession>
<dbReference type="RefSeq" id="WP_273673363.1">
    <property type="nucleotide sequence ID" value="NZ_JAQQXR010000009.1"/>
</dbReference>
<dbReference type="SMART" id="SM00387">
    <property type="entry name" value="HATPase_c"/>
    <property type="match status" value="1"/>
</dbReference>
<dbReference type="SMART" id="SM00388">
    <property type="entry name" value="HisKA"/>
    <property type="match status" value="1"/>
</dbReference>
<dbReference type="CDD" id="cd00075">
    <property type="entry name" value="HATPase"/>
    <property type="match status" value="1"/>
</dbReference>
<proteinExistence type="predicted"/>
<keyword evidence="10" id="KW-1185">Reference proteome</keyword>
<gene>
    <name evidence="9" type="ORF">OIK44_20150</name>
</gene>
<evidence type="ECO:0000259" key="8">
    <source>
        <dbReference type="PROSITE" id="PS50113"/>
    </source>
</evidence>
<evidence type="ECO:0000256" key="4">
    <source>
        <dbReference type="PROSITE-ProRule" id="PRU00169"/>
    </source>
</evidence>
<dbReference type="InterPro" id="IPR005467">
    <property type="entry name" value="His_kinase_dom"/>
</dbReference>
<dbReference type="Gene3D" id="3.30.450.20">
    <property type="entry name" value="PAS domain"/>
    <property type="match status" value="1"/>
</dbReference>
<dbReference type="InterPro" id="IPR004358">
    <property type="entry name" value="Sig_transdc_His_kin-like_C"/>
</dbReference>
<dbReference type="InterPro" id="IPR003661">
    <property type="entry name" value="HisK_dim/P_dom"/>
</dbReference>
<dbReference type="EC" id="2.7.13.3" evidence="2"/>
<dbReference type="CDD" id="cd00156">
    <property type="entry name" value="REC"/>
    <property type="match status" value="1"/>
</dbReference>
<dbReference type="CDD" id="cd00130">
    <property type="entry name" value="PAS"/>
    <property type="match status" value="1"/>
</dbReference>
<sequence length="540" mass="59517">MSTPLAVLLVEDCVSDAELILRCLRRADFDVDAERVDCETALRSALARRAWDVVLSDFNLPGFSANAALAYLRDVGADLPFIVVSANIGEETAVALMKAGAHDYVMKADLARLAPAVKREINEAEQRRQHRRAAEALRASEERWNFALEGAGYGVWDWDIPSGQVLYSACWTAMHGYAAGEVEQTMSGRERLIHPDDLPRVQAAMRDYFGGAMQRYKNEHRALCKDGSWKWVLDNGMIVSRDAAGRPLRMICTHVDLSERKRAEDALRELNEQLESRVDERTRELRQAMAQIIESEKLASLGALVAGVSHELNTPIGNMVLAASALGDQLRAIADGVDAGRLTRSGMVQLLAECRDASDIIVRNGNRASDLIDSFKRVSVDQTSQRRRRFDLRATVQDSLNALGAVTRRAKATVDLRIPEGIEMDSFPGHLEQIINNIIMNSITHGFDSKSGGRIVLDAALQDGIVELHYSDDGHGIARALHHKVFEPFYTTKLGQGGSGLGLSIVHNLVQAIFKGRLRLESDSGEGVQLHFSLPAITPH</sequence>
<dbReference type="InterPro" id="IPR001789">
    <property type="entry name" value="Sig_transdc_resp-reg_receiver"/>
</dbReference>
<keyword evidence="9" id="KW-0067">ATP-binding</keyword>
<dbReference type="InterPro" id="IPR000700">
    <property type="entry name" value="PAS-assoc_C"/>
</dbReference>
<keyword evidence="3 4" id="KW-0597">Phosphoprotein</keyword>
<evidence type="ECO:0000259" key="6">
    <source>
        <dbReference type="PROSITE" id="PS50109"/>
    </source>
</evidence>
<dbReference type="PROSITE" id="PS50109">
    <property type="entry name" value="HIS_KIN"/>
    <property type="match status" value="1"/>
</dbReference>
<keyword evidence="5" id="KW-0175">Coiled coil</keyword>
<evidence type="ECO:0000313" key="9">
    <source>
        <dbReference type="EMBL" id="MDC8759904.1"/>
    </source>
</evidence>
<evidence type="ECO:0000256" key="2">
    <source>
        <dbReference type="ARBA" id="ARBA00012438"/>
    </source>
</evidence>
<comment type="catalytic activity">
    <reaction evidence="1">
        <text>ATP + protein L-histidine = ADP + protein N-phospho-L-histidine.</text>
        <dbReference type="EC" id="2.7.13.3"/>
    </reaction>
</comment>
<reference evidence="9 10" key="1">
    <citation type="submission" date="2022-10" db="EMBL/GenBank/DDBJ databases">
        <title>Janthinobacterium sp. hw3 Genome sequencing.</title>
        <authorList>
            <person name="Park S."/>
        </authorList>
    </citation>
    <scope>NUCLEOTIDE SEQUENCE [LARGE SCALE GENOMIC DNA]</scope>
    <source>
        <strain evidence="10">hw3</strain>
    </source>
</reference>
<keyword evidence="9" id="KW-0547">Nucleotide-binding</keyword>
<dbReference type="SUPFAM" id="SSF55874">
    <property type="entry name" value="ATPase domain of HSP90 chaperone/DNA topoisomerase II/histidine kinase"/>
    <property type="match status" value="1"/>
</dbReference>
<dbReference type="SUPFAM" id="SSF55785">
    <property type="entry name" value="PYP-like sensor domain (PAS domain)"/>
    <property type="match status" value="1"/>
</dbReference>
<feature type="domain" description="PAC" evidence="8">
    <location>
        <begin position="216"/>
        <end position="269"/>
    </location>
</feature>
<comment type="caution">
    <text evidence="9">The sequence shown here is derived from an EMBL/GenBank/DDBJ whole genome shotgun (WGS) entry which is preliminary data.</text>
</comment>
<dbReference type="PANTHER" id="PTHR43065:SF47">
    <property type="match status" value="1"/>
</dbReference>
<dbReference type="InterPro" id="IPR003594">
    <property type="entry name" value="HATPase_dom"/>
</dbReference>
<dbReference type="InterPro" id="IPR000014">
    <property type="entry name" value="PAS"/>
</dbReference>
<dbReference type="InterPro" id="IPR036097">
    <property type="entry name" value="HisK_dim/P_sf"/>
</dbReference>
<dbReference type="Gene3D" id="3.40.50.2300">
    <property type="match status" value="1"/>
</dbReference>
<evidence type="ECO:0000313" key="10">
    <source>
        <dbReference type="Proteomes" id="UP001221208"/>
    </source>
</evidence>
<dbReference type="Proteomes" id="UP001221208">
    <property type="component" value="Unassembled WGS sequence"/>
</dbReference>
<organism evidence="9 10">
    <name type="scientific">Janthinobacterium fluminis</name>
    <dbReference type="NCBI Taxonomy" id="2987524"/>
    <lineage>
        <taxon>Bacteria</taxon>
        <taxon>Pseudomonadati</taxon>
        <taxon>Pseudomonadota</taxon>
        <taxon>Betaproteobacteria</taxon>
        <taxon>Burkholderiales</taxon>
        <taxon>Oxalobacteraceae</taxon>
        <taxon>Janthinobacterium</taxon>
    </lineage>
</organism>
<dbReference type="SMART" id="SM00086">
    <property type="entry name" value="PAC"/>
    <property type="match status" value="1"/>
</dbReference>
<dbReference type="GO" id="GO:0005524">
    <property type="term" value="F:ATP binding"/>
    <property type="evidence" value="ECO:0007669"/>
    <property type="project" value="UniProtKB-KW"/>
</dbReference>
<dbReference type="Gene3D" id="1.10.287.130">
    <property type="match status" value="1"/>
</dbReference>
<evidence type="ECO:0000259" key="7">
    <source>
        <dbReference type="PROSITE" id="PS50110"/>
    </source>
</evidence>
<dbReference type="Pfam" id="PF08447">
    <property type="entry name" value="PAS_3"/>
    <property type="match status" value="1"/>
</dbReference>
<dbReference type="CDD" id="cd00082">
    <property type="entry name" value="HisKA"/>
    <property type="match status" value="1"/>
</dbReference>
<dbReference type="EMBL" id="JAQQXR010000009">
    <property type="protein sequence ID" value="MDC8759904.1"/>
    <property type="molecule type" value="Genomic_DNA"/>
</dbReference>
<feature type="domain" description="Histidine kinase" evidence="6">
    <location>
        <begin position="307"/>
        <end position="538"/>
    </location>
</feature>
<evidence type="ECO:0000256" key="1">
    <source>
        <dbReference type="ARBA" id="ARBA00000085"/>
    </source>
</evidence>
<dbReference type="PROSITE" id="PS50113">
    <property type="entry name" value="PAC"/>
    <property type="match status" value="1"/>
</dbReference>
<dbReference type="NCBIfam" id="TIGR00229">
    <property type="entry name" value="sensory_box"/>
    <property type="match status" value="1"/>
</dbReference>
<name>A0ABT5K4Q3_9BURK</name>
<feature type="domain" description="Response regulatory" evidence="7">
    <location>
        <begin position="6"/>
        <end position="122"/>
    </location>
</feature>
<feature type="coiled-coil region" evidence="5">
    <location>
        <begin position="257"/>
        <end position="291"/>
    </location>
</feature>
<dbReference type="PANTHER" id="PTHR43065">
    <property type="entry name" value="SENSOR HISTIDINE KINASE"/>
    <property type="match status" value="1"/>
</dbReference>
<evidence type="ECO:0000256" key="3">
    <source>
        <dbReference type="ARBA" id="ARBA00022553"/>
    </source>
</evidence>
<dbReference type="InterPro" id="IPR036890">
    <property type="entry name" value="HATPase_C_sf"/>
</dbReference>
<dbReference type="Pfam" id="PF00072">
    <property type="entry name" value="Response_reg"/>
    <property type="match status" value="1"/>
</dbReference>
<dbReference type="InterPro" id="IPR011006">
    <property type="entry name" value="CheY-like_superfamily"/>
</dbReference>
<dbReference type="SUPFAM" id="SSF52172">
    <property type="entry name" value="CheY-like"/>
    <property type="match status" value="1"/>
</dbReference>
<dbReference type="PROSITE" id="PS50110">
    <property type="entry name" value="RESPONSE_REGULATORY"/>
    <property type="match status" value="1"/>
</dbReference>
<dbReference type="PRINTS" id="PR00344">
    <property type="entry name" value="BCTRLSENSOR"/>
</dbReference>
<dbReference type="SMART" id="SM00448">
    <property type="entry name" value="REC"/>
    <property type="match status" value="1"/>
</dbReference>
<evidence type="ECO:0000256" key="5">
    <source>
        <dbReference type="SAM" id="Coils"/>
    </source>
</evidence>
<dbReference type="Gene3D" id="3.30.565.10">
    <property type="entry name" value="Histidine kinase-like ATPase, C-terminal domain"/>
    <property type="match status" value="1"/>
</dbReference>